<feature type="DNA-binding region" description="H-T-H motif" evidence="5">
    <location>
        <begin position="11"/>
        <end position="30"/>
    </location>
</feature>
<dbReference type="SUPFAM" id="SSF48498">
    <property type="entry name" value="Tetracyclin repressor-like, C-terminal domain"/>
    <property type="match status" value="1"/>
</dbReference>
<gene>
    <name evidence="8" type="ORF">Raf01_74060</name>
</gene>
<dbReference type="Proteomes" id="UP000642748">
    <property type="component" value="Unassembled WGS sequence"/>
</dbReference>
<keyword evidence="4" id="KW-0804">Transcription</keyword>
<evidence type="ECO:0000313" key="9">
    <source>
        <dbReference type="Proteomes" id="UP000642748"/>
    </source>
</evidence>
<evidence type="ECO:0000256" key="1">
    <source>
        <dbReference type="ARBA" id="ARBA00022491"/>
    </source>
</evidence>
<keyword evidence="1" id="KW-0678">Repressor</keyword>
<sequence length="206" mass="23506">MLDEEGLEGLSMRRLGARLEAGATSVYWYVANKDELLDLAMDEVLAEITIPDLTGDWRADLYALVKGLRAMMFAHPWALQVYNNRPVFGPHAREYAEAQLRLLRSAGFVGDDLDGAFHMIVDYVRGSVTIDPPRPVRRPRRHSDGEQRMTLNDSTPDVVAPYPALREYREHALTHDRSLLLQRRFDFGLRVLLEGLARRLDNAKHP</sequence>
<dbReference type="InterPro" id="IPR003012">
    <property type="entry name" value="Tet_transcr_reg_TetR"/>
</dbReference>
<evidence type="ECO:0000256" key="3">
    <source>
        <dbReference type="ARBA" id="ARBA00023125"/>
    </source>
</evidence>
<dbReference type="GO" id="GO:0003700">
    <property type="term" value="F:DNA-binding transcription factor activity"/>
    <property type="evidence" value="ECO:0007669"/>
    <property type="project" value="TreeGrafter"/>
</dbReference>
<dbReference type="InterPro" id="IPR001647">
    <property type="entry name" value="HTH_TetR"/>
</dbReference>
<proteinExistence type="predicted"/>
<reference evidence="8" key="1">
    <citation type="submission" date="2021-01" db="EMBL/GenBank/DDBJ databases">
        <title>Whole genome shotgun sequence of Rugosimonospora africana NBRC 104875.</title>
        <authorList>
            <person name="Komaki H."/>
            <person name="Tamura T."/>
        </authorList>
    </citation>
    <scope>NUCLEOTIDE SEQUENCE</scope>
    <source>
        <strain evidence="8">NBRC 104875</strain>
    </source>
</reference>
<evidence type="ECO:0000259" key="7">
    <source>
        <dbReference type="PROSITE" id="PS50977"/>
    </source>
</evidence>
<evidence type="ECO:0000313" key="8">
    <source>
        <dbReference type="EMBL" id="GIH19234.1"/>
    </source>
</evidence>
<dbReference type="PANTHER" id="PTHR30055:SF151">
    <property type="entry name" value="TRANSCRIPTIONAL REGULATORY PROTEIN"/>
    <property type="match status" value="1"/>
</dbReference>
<feature type="region of interest" description="Disordered" evidence="6">
    <location>
        <begin position="133"/>
        <end position="156"/>
    </location>
</feature>
<organism evidence="8 9">
    <name type="scientific">Rugosimonospora africana</name>
    <dbReference type="NCBI Taxonomy" id="556532"/>
    <lineage>
        <taxon>Bacteria</taxon>
        <taxon>Bacillati</taxon>
        <taxon>Actinomycetota</taxon>
        <taxon>Actinomycetes</taxon>
        <taxon>Micromonosporales</taxon>
        <taxon>Micromonosporaceae</taxon>
        <taxon>Rugosimonospora</taxon>
    </lineage>
</organism>
<dbReference type="InterPro" id="IPR023772">
    <property type="entry name" value="DNA-bd_HTH_TetR-type_CS"/>
</dbReference>
<dbReference type="InterPro" id="IPR050109">
    <property type="entry name" value="HTH-type_TetR-like_transc_reg"/>
</dbReference>
<dbReference type="InterPro" id="IPR004111">
    <property type="entry name" value="Repressor_TetR_C"/>
</dbReference>
<dbReference type="Pfam" id="PF02909">
    <property type="entry name" value="TetR_C_1"/>
    <property type="match status" value="1"/>
</dbReference>
<evidence type="ECO:0000256" key="2">
    <source>
        <dbReference type="ARBA" id="ARBA00023015"/>
    </source>
</evidence>
<dbReference type="Gene3D" id="1.10.10.60">
    <property type="entry name" value="Homeodomain-like"/>
    <property type="match status" value="1"/>
</dbReference>
<dbReference type="SUPFAM" id="SSF46689">
    <property type="entry name" value="Homeodomain-like"/>
    <property type="match status" value="1"/>
</dbReference>
<comment type="caution">
    <text evidence="8">The sequence shown here is derived from an EMBL/GenBank/DDBJ whole genome shotgun (WGS) entry which is preliminary data.</text>
</comment>
<dbReference type="PROSITE" id="PS01081">
    <property type="entry name" value="HTH_TETR_1"/>
    <property type="match status" value="1"/>
</dbReference>
<dbReference type="PROSITE" id="PS50977">
    <property type="entry name" value="HTH_TETR_2"/>
    <property type="match status" value="1"/>
</dbReference>
<evidence type="ECO:0000256" key="6">
    <source>
        <dbReference type="SAM" id="MobiDB-lite"/>
    </source>
</evidence>
<name>A0A8J3QXX6_9ACTN</name>
<protein>
    <submittedName>
        <fullName evidence="8">TetR family transcriptional regulator</fullName>
    </submittedName>
</protein>
<accession>A0A8J3QXX6</accession>
<dbReference type="GO" id="GO:0045892">
    <property type="term" value="P:negative regulation of DNA-templated transcription"/>
    <property type="evidence" value="ECO:0007669"/>
    <property type="project" value="InterPro"/>
</dbReference>
<dbReference type="PRINTS" id="PR00400">
    <property type="entry name" value="TETREPRESSOR"/>
</dbReference>
<keyword evidence="2" id="KW-0805">Transcription regulation</keyword>
<keyword evidence="9" id="KW-1185">Reference proteome</keyword>
<dbReference type="InterPro" id="IPR036271">
    <property type="entry name" value="Tet_transcr_reg_TetR-rel_C_sf"/>
</dbReference>
<dbReference type="Gene3D" id="1.10.357.10">
    <property type="entry name" value="Tetracycline Repressor, domain 2"/>
    <property type="match status" value="1"/>
</dbReference>
<dbReference type="AlphaFoldDB" id="A0A8J3QXX6"/>
<dbReference type="GO" id="GO:0046677">
    <property type="term" value="P:response to antibiotic"/>
    <property type="evidence" value="ECO:0007669"/>
    <property type="project" value="InterPro"/>
</dbReference>
<evidence type="ECO:0000256" key="5">
    <source>
        <dbReference type="PROSITE-ProRule" id="PRU00335"/>
    </source>
</evidence>
<feature type="domain" description="HTH tetR-type" evidence="7">
    <location>
        <begin position="1"/>
        <end position="48"/>
    </location>
</feature>
<keyword evidence="3 5" id="KW-0238">DNA-binding</keyword>
<evidence type="ECO:0000256" key="4">
    <source>
        <dbReference type="ARBA" id="ARBA00023163"/>
    </source>
</evidence>
<dbReference type="GO" id="GO:0000976">
    <property type="term" value="F:transcription cis-regulatory region binding"/>
    <property type="evidence" value="ECO:0007669"/>
    <property type="project" value="TreeGrafter"/>
</dbReference>
<dbReference type="PANTHER" id="PTHR30055">
    <property type="entry name" value="HTH-TYPE TRANSCRIPTIONAL REGULATOR RUTR"/>
    <property type="match status" value="1"/>
</dbReference>
<dbReference type="InterPro" id="IPR009057">
    <property type="entry name" value="Homeodomain-like_sf"/>
</dbReference>
<dbReference type="EMBL" id="BONZ01000077">
    <property type="protein sequence ID" value="GIH19234.1"/>
    <property type="molecule type" value="Genomic_DNA"/>
</dbReference>